<protein>
    <submittedName>
        <fullName evidence="4">Zn(2)-C6 fungal-type DNA-binding domain protein</fullName>
    </submittedName>
</protein>
<dbReference type="PROSITE" id="PS50048">
    <property type="entry name" value="ZN2_CY6_FUNGAL_2"/>
    <property type="match status" value="1"/>
</dbReference>
<feature type="compositionally biased region" description="Low complexity" evidence="2">
    <location>
        <begin position="443"/>
        <end position="452"/>
    </location>
</feature>
<dbReference type="GO" id="GO:0000981">
    <property type="term" value="F:DNA-binding transcription factor activity, RNA polymerase II-specific"/>
    <property type="evidence" value="ECO:0007669"/>
    <property type="project" value="InterPro"/>
</dbReference>
<reference evidence="4 5" key="1">
    <citation type="journal article" date="2016" name="Genome Biol. Evol.">
        <title>Divergent and convergent evolution of fungal pathogenicity.</title>
        <authorList>
            <person name="Shang Y."/>
            <person name="Xiao G."/>
            <person name="Zheng P."/>
            <person name="Cen K."/>
            <person name="Zhan S."/>
            <person name="Wang C."/>
        </authorList>
    </citation>
    <scope>NUCLEOTIDE SEQUENCE [LARGE SCALE GENOMIC DNA]</scope>
    <source>
        <strain evidence="4 5">ARSEF 2679</strain>
    </source>
</reference>
<dbReference type="RefSeq" id="XP_018707841.1">
    <property type="nucleotide sequence ID" value="XM_018845075.1"/>
</dbReference>
<name>A0A168DBD4_CORFA</name>
<comment type="caution">
    <text evidence="4">The sequence shown here is derived from an EMBL/GenBank/DDBJ whole genome shotgun (WGS) entry which is preliminary data.</text>
</comment>
<keyword evidence="5" id="KW-1185">Reference proteome</keyword>
<feature type="compositionally biased region" description="Basic residues" evidence="2">
    <location>
        <begin position="54"/>
        <end position="72"/>
    </location>
</feature>
<evidence type="ECO:0000256" key="2">
    <source>
        <dbReference type="SAM" id="MobiDB-lite"/>
    </source>
</evidence>
<dbReference type="OrthoDB" id="4867516at2759"/>
<dbReference type="GO" id="GO:0008270">
    <property type="term" value="F:zinc ion binding"/>
    <property type="evidence" value="ECO:0007669"/>
    <property type="project" value="InterPro"/>
</dbReference>
<dbReference type="STRING" id="1081104.A0A168DBD4"/>
<dbReference type="SMART" id="SM00066">
    <property type="entry name" value="GAL4"/>
    <property type="match status" value="1"/>
</dbReference>
<dbReference type="GO" id="GO:0003677">
    <property type="term" value="F:DNA binding"/>
    <property type="evidence" value="ECO:0007669"/>
    <property type="project" value="UniProtKB-KW"/>
</dbReference>
<sequence length="474" mass="49817">MAAACSYPPYPPPQSWDVGDRPSLTRGKNDAVLASHGSRNGSDPSRGVGDQQLRHRHHHQQHSHHPPGRRRSREMDEVPALGHVVQENKFRQGKPSEGGRPAGTFGMLARQRVEPAPILKRSFSTPAVHTMVQDSAATTAAGEKKRNKLGYHRTSIACNHCRRRKIRCIVSANIQNRCENCIRLKKDCSFCPVDQQQPPTGDSQGGGGGGSIGGQGTGSTHSQSSSPALAPGNPPGIASGSIFSTGPGAQDPAGLAAGPVLMPSSVGYATITGGEEMGLSIPNHHPEQQQSFSVSPRSSFTWASAEPSPIALPGSMEMTYGWHQFGNEPAAAAAAAAEQAAPFGPDSAAATQSAWMATTEAAQMHNWNWANGVSAAAPTAAQTRSVSFSNELIGQPQQPFVSAAGGVLYDGGVPSTAPMSLAPGPAHLPRQAGDPSGSWGAEQQQQMLQQQQRGHDNMGFEPWDVLHNNGPPPM</sequence>
<dbReference type="Gene3D" id="4.10.240.10">
    <property type="entry name" value="Zn(2)-C6 fungal-type DNA-binding domain"/>
    <property type="match status" value="1"/>
</dbReference>
<keyword evidence="4" id="KW-0238">DNA-binding</keyword>
<proteinExistence type="predicted"/>
<gene>
    <name evidence="4" type="ORF">ISF_01468</name>
</gene>
<evidence type="ECO:0000313" key="4">
    <source>
        <dbReference type="EMBL" id="OAA72395.1"/>
    </source>
</evidence>
<dbReference type="SUPFAM" id="SSF57701">
    <property type="entry name" value="Zn2/Cys6 DNA-binding domain"/>
    <property type="match status" value="1"/>
</dbReference>
<evidence type="ECO:0000256" key="1">
    <source>
        <dbReference type="ARBA" id="ARBA00023242"/>
    </source>
</evidence>
<feature type="region of interest" description="Disordered" evidence="2">
    <location>
        <begin position="196"/>
        <end position="256"/>
    </location>
</feature>
<feature type="region of interest" description="Disordered" evidence="2">
    <location>
        <begin position="1"/>
        <end position="75"/>
    </location>
</feature>
<dbReference type="CDD" id="cd00067">
    <property type="entry name" value="GAL4"/>
    <property type="match status" value="1"/>
</dbReference>
<evidence type="ECO:0000313" key="5">
    <source>
        <dbReference type="Proteomes" id="UP000076744"/>
    </source>
</evidence>
<feature type="domain" description="Zn(2)-C6 fungal-type" evidence="3">
    <location>
        <begin position="157"/>
        <end position="190"/>
    </location>
</feature>
<dbReference type="AlphaFoldDB" id="A0A168DBD4"/>
<dbReference type="GeneID" id="30017760"/>
<dbReference type="InterPro" id="IPR001138">
    <property type="entry name" value="Zn2Cys6_DnaBD"/>
</dbReference>
<evidence type="ECO:0000259" key="3">
    <source>
        <dbReference type="PROSITE" id="PS50048"/>
    </source>
</evidence>
<feature type="region of interest" description="Disordered" evidence="2">
    <location>
        <begin position="418"/>
        <end position="474"/>
    </location>
</feature>
<accession>A0A168DBD4</accession>
<feature type="compositionally biased region" description="Gly residues" evidence="2">
    <location>
        <begin position="203"/>
        <end position="217"/>
    </location>
</feature>
<organism evidence="4 5">
    <name type="scientific">Cordyceps fumosorosea (strain ARSEF 2679)</name>
    <name type="common">Isaria fumosorosea</name>
    <dbReference type="NCBI Taxonomy" id="1081104"/>
    <lineage>
        <taxon>Eukaryota</taxon>
        <taxon>Fungi</taxon>
        <taxon>Dikarya</taxon>
        <taxon>Ascomycota</taxon>
        <taxon>Pezizomycotina</taxon>
        <taxon>Sordariomycetes</taxon>
        <taxon>Hypocreomycetidae</taxon>
        <taxon>Hypocreales</taxon>
        <taxon>Cordycipitaceae</taxon>
        <taxon>Cordyceps</taxon>
    </lineage>
</organism>
<dbReference type="InterPro" id="IPR036864">
    <property type="entry name" value="Zn2-C6_fun-type_DNA-bd_sf"/>
</dbReference>
<feature type="compositionally biased region" description="Low complexity" evidence="2">
    <location>
        <begin position="218"/>
        <end position="227"/>
    </location>
</feature>
<dbReference type="Proteomes" id="UP000076744">
    <property type="component" value="Unassembled WGS sequence"/>
</dbReference>
<keyword evidence="1" id="KW-0539">Nucleus</keyword>
<dbReference type="EMBL" id="AZHB01000002">
    <property type="protein sequence ID" value="OAA72395.1"/>
    <property type="molecule type" value="Genomic_DNA"/>
</dbReference>
<dbReference type="PROSITE" id="PS00463">
    <property type="entry name" value="ZN2_CY6_FUNGAL_1"/>
    <property type="match status" value="1"/>
</dbReference>